<dbReference type="SMART" id="SM00271">
    <property type="entry name" value="DnaJ"/>
    <property type="match status" value="1"/>
</dbReference>
<evidence type="ECO:0000256" key="6">
    <source>
        <dbReference type="ARBA" id="ARBA00023186"/>
    </source>
</evidence>
<dbReference type="SUPFAM" id="SSF46565">
    <property type="entry name" value="Chaperone J-domain"/>
    <property type="match status" value="1"/>
</dbReference>
<dbReference type="InterPro" id="IPR001623">
    <property type="entry name" value="DnaJ_domain"/>
</dbReference>
<comment type="caution">
    <text evidence="10">The sequence shown here is derived from an EMBL/GenBank/DDBJ whole genome shotgun (WGS) entry which is preliminary data.</text>
</comment>
<protein>
    <recommendedName>
        <fullName evidence="7">Co-chaperone protein DjlA</fullName>
    </recommendedName>
</protein>
<dbReference type="AlphaFoldDB" id="W9V028"/>
<dbReference type="PROSITE" id="PS50076">
    <property type="entry name" value="DNAJ_2"/>
    <property type="match status" value="1"/>
</dbReference>
<gene>
    <name evidence="7 10" type="primary">djlA</name>
    <name evidence="10" type="ORF">D791_00040</name>
</gene>
<dbReference type="CDD" id="cd07316">
    <property type="entry name" value="terB_like_DjlA"/>
    <property type="match status" value="1"/>
</dbReference>
<keyword evidence="4 7" id="KW-1133">Transmembrane helix</keyword>
<dbReference type="RefSeq" id="WP_036506304.1">
    <property type="nucleotide sequence ID" value="NZ_AONB01000001.1"/>
</dbReference>
<dbReference type="Gene3D" id="1.10.3680.10">
    <property type="entry name" value="TerB-like"/>
    <property type="match status" value="1"/>
</dbReference>
<dbReference type="PATRIC" id="fig|1229521.3.peg.42"/>
<dbReference type="Gene3D" id="1.10.287.110">
    <property type="entry name" value="DnaJ domain"/>
    <property type="match status" value="1"/>
</dbReference>
<accession>W9V028</accession>
<keyword evidence="3 7" id="KW-0812">Transmembrane</keyword>
<keyword evidence="5 7" id="KW-0472">Membrane</keyword>
<evidence type="ECO:0000256" key="4">
    <source>
        <dbReference type="ARBA" id="ARBA00022989"/>
    </source>
</evidence>
<reference evidence="11" key="1">
    <citation type="submission" date="2012-11" db="EMBL/GenBank/DDBJ databases">
        <authorList>
            <person name="Singh A."/>
            <person name="Pinnaka A.K."/>
            <person name="Vaidya B."/>
        </authorList>
    </citation>
    <scope>NUCLEOTIDE SEQUENCE [LARGE SCALE GENOMIC DNA]</scope>
    <source>
        <strain evidence="11">AK23</strain>
    </source>
</reference>
<proteinExistence type="inferred from homology"/>
<dbReference type="CDD" id="cd06257">
    <property type="entry name" value="DnaJ"/>
    <property type="match status" value="1"/>
</dbReference>
<dbReference type="InterPro" id="IPR029024">
    <property type="entry name" value="TerB-like"/>
</dbReference>
<evidence type="ECO:0000259" key="9">
    <source>
        <dbReference type="PROSITE" id="PS50076"/>
    </source>
</evidence>
<comment type="function">
    <text evidence="7">Regulatory DnaK co-chaperone. Direct interaction between DnaK and DjlA is needed for the induction of the wcaABCDE operon, involved in the synthesis of a colanic acid polysaccharide capsule, possibly through activation of the RcsB/RcsC phosphotransfer signaling pathway. The colanic acid capsule may help the bacterium survive conditions outside the host.</text>
</comment>
<dbReference type="STRING" id="1229521.D791_00040"/>
<evidence type="ECO:0000256" key="2">
    <source>
        <dbReference type="ARBA" id="ARBA00022519"/>
    </source>
</evidence>
<dbReference type="InterPro" id="IPR007791">
    <property type="entry name" value="DjlA_N"/>
</dbReference>
<name>W9V028_9GAMM</name>
<evidence type="ECO:0000256" key="1">
    <source>
        <dbReference type="ARBA" id="ARBA00022475"/>
    </source>
</evidence>
<comment type="subcellular location">
    <subcellularLocation>
        <location evidence="7">Cell inner membrane</location>
        <topology evidence="7">Single-pass type III membrane protein</topology>
    </subcellularLocation>
</comment>
<dbReference type="InterPro" id="IPR023749">
    <property type="entry name" value="DjlA"/>
</dbReference>
<dbReference type="Proteomes" id="UP000019464">
    <property type="component" value="Unassembled WGS sequence"/>
</dbReference>
<dbReference type="GO" id="GO:0005886">
    <property type="term" value="C:plasma membrane"/>
    <property type="evidence" value="ECO:0007669"/>
    <property type="project" value="UniProtKB-SubCell"/>
</dbReference>
<comment type="domain">
    <text evidence="7">The transmembrane domain is a dimerization domain.</text>
</comment>
<dbReference type="InterPro" id="IPR050817">
    <property type="entry name" value="DjlA_DnaK_co-chaperone"/>
</dbReference>
<dbReference type="EMBL" id="AONB01000001">
    <property type="protein sequence ID" value="EXJ12699.1"/>
    <property type="molecule type" value="Genomic_DNA"/>
</dbReference>
<dbReference type="GO" id="GO:0051087">
    <property type="term" value="F:protein-folding chaperone binding"/>
    <property type="evidence" value="ECO:0007669"/>
    <property type="project" value="InterPro"/>
</dbReference>
<dbReference type="HAMAP" id="MF_01153">
    <property type="entry name" value="DjlA"/>
    <property type="match status" value="1"/>
</dbReference>
<feature type="transmembrane region" description="Helical" evidence="8">
    <location>
        <begin position="20"/>
        <end position="47"/>
    </location>
</feature>
<dbReference type="PANTHER" id="PTHR24074">
    <property type="entry name" value="CO-CHAPERONE PROTEIN DJLA"/>
    <property type="match status" value="1"/>
</dbReference>
<keyword evidence="2 7" id="KW-0997">Cell inner membrane</keyword>
<sequence length="277" mass="31067">MSAEHWGRQTGESFIKHKTGLVIGGLIGLVTGGFFGLVFGGAVGYFVERLLKKVKSIAPQQLFFRATFAVMGKIAKADGRVTESEIEFARVVMARMQLNEQAKRRAIDYFNEGKQPDFDMAKVLKPLALILRGRLSVKLMFLEMQLQTAMADGDMSSAELKVIEEICHLLQFTSLEMQAVVQRIRAAQNFAKHSHEWQQQPGFNDEQLLEDAYGVLGVPASATDAEIKKAWRKLMSQHHPDKLVAKGLPEEMLELAKEKTQEIQSAYDRVKAARGMR</sequence>
<keyword evidence="11" id="KW-1185">Reference proteome</keyword>
<reference evidence="10 11" key="2">
    <citation type="journal article" date="2015" name="Syst. Appl. Microbiol.">
        <title>Nitrincola nitratireducens sp. nov. isolated from a haloalkaline crater lake.</title>
        <authorList>
            <person name="Singh A."/>
            <person name="Vaidya B."/>
            <person name="Tanuku N.R."/>
            <person name="Pinnaka A.K."/>
        </authorList>
    </citation>
    <scope>NUCLEOTIDE SEQUENCE [LARGE SCALE GENOMIC DNA]</scope>
    <source>
        <strain evidence="10 11">AK23</strain>
    </source>
</reference>
<feature type="domain" description="J" evidence="9">
    <location>
        <begin position="211"/>
        <end position="277"/>
    </location>
</feature>
<feature type="topological domain" description="Periplasmic" evidence="7">
    <location>
        <begin position="1"/>
        <end position="21"/>
    </location>
</feature>
<evidence type="ECO:0000256" key="3">
    <source>
        <dbReference type="ARBA" id="ARBA00022692"/>
    </source>
</evidence>
<dbReference type="NCBIfam" id="NF006948">
    <property type="entry name" value="PRK09430.1"/>
    <property type="match status" value="1"/>
</dbReference>
<keyword evidence="6 7" id="KW-0143">Chaperone</keyword>
<dbReference type="Pfam" id="PF00226">
    <property type="entry name" value="DnaJ"/>
    <property type="match status" value="1"/>
</dbReference>
<evidence type="ECO:0000256" key="7">
    <source>
        <dbReference type="HAMAP-Rule" id="MF_01153"/>
    </source>
</evidence>
<organism evidence="10 11">
    <name type="scientific">Nitrincola nitratireducens</name>
    <dbReference type="NCBI Taxonomy" id="1229521"/>
    <lineage>
        <taxon>Bacteria</taxon>
        <taxon>Pseudomonadati</taxon>
        <taxon>Pseudomonadota</taxon>
        <taxon>Gammaproteobacteria</taxon>
        <taxon>Oceanospirillales</taxon>
        <taxon>Oceanospirillaceae</taxon>
        <taxon>Nitrincola</taxon>
    </lineage>
</organism>
<dbReference type="PRINTS" id="PR00625">
    <property type="entry name" value="JDOMAIN"/>
</dbReference>
<evidence type="ECO:0000313" key="11">
    <source>
        <dbReference type="Proteomes" id="UP000019464"/>
    </source>
</evidence>
<evidence type="ECO:0000313" key="10">
    <source>
        <dbReference type="EMBL" id="EXJ12699.1"/>
    </source>
</evidence>
<evidence type="ECO:0000256" key="8">
    <source>
        <dbReference type="SAM" id="Phobius"/>
    </source>
</evidence>
<dbReference type="InterPro" id="IPR036869">
    <property type="entry name" value="J_dom_sf"/>
</dbReference>
<keyword evidence="1 7" id="KW-1003">Cell membrane</keyword>
<comment type="subunit">
    <text evidence="7">Homodimer.</text>
</comment>
<evidence type="ECO:0000256" key="5">
    <source>
        <dbReference type="ARBA" id="ARBA00023136"/>
    </source>
</evidence>
<dbReference type="Pfam" id="PF05099">
    <property type="entry name" value="TerB"/>
    <property type="match status" value="1"/>
</dbReference>
<feature type="topological domain" description="Cytoplasmic" evidence="7">
    <location>
        <begin position="46"/>
        <end position="277"/>
    </location>
</feature>
<dbReference type="OrthoDB" id="9782583at2"/>